<keyword evidence="3" id="KW-1185">Reference proteome</keyword>
<reference evidence="2" key="1">
    <citation type="journal article" date="2019" name="Beilstein J. Org. Chem.">
        <title>Nanangenines: drimane sesquiterpenoids as the dominant metabolite cohort of a novel Australian fungus, Aspergillus nanangensis.</title>
        <authorList>
            <person name="Lacey H.J."/>
            <person name="Gilchrist C.L.M."/>
            <person name="Crombie A."/>
            <person name="Kalaitzis J.A."/>
            <person name="Vuong D."/>
            <person name="Rutledge P.J."/>
            <person name="Turner P."/>
            <person name="Pitt J.I."/>
            <person name="Lacey E."/>
            <person name="Chooi Y.H."/>
            <person name="Piggott A.M."/>
        </authorList>
    </citation>
    <scope>NUCLEOTIDE SEQUENCE</scope>
    <source>
        <strain evidence="2">MST-FP2251</strain>
    </source>
</reference>
<dbReference type="PANTHER" id="PTHR33112">
    <property type="entry name" value="DOMAIN PROTEIN, PUTATIVE-RELATED"/>
    <property type="match status" value="1"/>
</dbReference>
<sequence>MDLDTVDFQHRCSDFDIEGNCCNRCKTALSVDGFRRMLEQRQGFLHSDLATLKKKEKDSCPLCRAILGCFKGSRLYKRSFGEEFVNIVLRIQARPKCNGLHRGSAGESPMHVLSINLHSVEFSEEVRDINYELDIFTYEDDPAASWILSRPPELDVASSRTIEKAKTMISECQAHHIDCLSASPPKLPTRVINVQGAESPTVNLYSPDGAGDFGQYLTLSYCWGGDQPLVALKHNIEDLNKGITITTLPQTLQDAVQTTRDLGYQYLWIDALCIIQDDDEDIMREIGAMADIFRNSTVTILATTSSSVGEGYLKSPRKQSPFITLSVQLPNGTTGEIRIGHPCRFAHFGWNLDPLAQRGWALQESLLARRILFYGPYEVLFHCQNLGFRRLFPSYIKYPEDEQPSSRILFRSQDRAASWSELVRQYTFRNLTYRKDRPRAISGIVTALEEAWNDKCVFAKGAKLTLICRVIPEYTWPTLKPNLFNIYWDIDNADDSRGMPYFYLYLGSGTGLSPEEWYYAFALIVVQEAKVFRRIGLIDVHSRDIEVVRDLEHRLHAAQHITLI</sequence>
<evidence type="ECO:0000313" key="3">
    <source>
        <dbReference type="Proteomes" id="UP001194746"/>
    </source>
</evidence>
<organism evidence="2 3">
    <name type="scientific">Aspergillus nanangensis</name>
    <dbReference type="NCBI Taxonomy" id="2582783"/>
    <lineage>
        <taxon>Eukaryota</taxon>
        <taxon>Fungi</taxon>
        <taxon>Dikarya</taxon>
        <taxon>Ascomycota</taxon>
        <taxon>Pezizomycotina</taxon>
        <taxon>Eurotiomycetes</taxon>
        <taxon>Eurotiomycetidae</taxon>
        <taxon>Eurotiales</taxon>
        <taxon>Aspergillaceae</taxon>
        <taxon>Aspergillus</taxon>
        <taxon>Aspergillus subgen. Circumdati</taxon>
    </lineage>
</organism>
<reference evidence="2" key="2">
    <citation type="submission" date="2020-02" db="EMBL/GenBank/DDBJ databases">
        <authorList>
            <person name="Gilchrist C.L.M."/>
            <person name="Chooi Y.-H."/>
        </authorList>
    </citation>
    <scope>NUCLEOTIDE SEQUENCE</scope>
    <source>
        <strain evidence="2">MST-FP2251</strain>
    </source>
</reference>
<gene>
    <name evidence="2" type="ORF">FE257_005488</name>
</gene>
<evidence type="ECO:0000313" key="2">
    <source>
        <dbReference type="EMBL" id="KAF9890912.1"/>
    </source>
</evidence>
<accession>A0AAD4CSI3</accession>
<feature type="domain" description="Heterokaryon incompatibility" evidence="1">
    <location>
        <begin position="216"/>
        <end position="364"/>
    </location>
</feature>
<protein>
    <recommendedName>
        <fullName evidence="1">Heterokaryon incompatibility domain-containing protein</fullName>
    </recommendedName>
</protein>
<proteinExistence type="predicted"/>
<comment type="caution">
    <text evidence="2">The sequence shown here is derived from an EMBL/GenBank/DDBJ whole genome shotgun (WGS) entry which is preliminary data.</text>
</comment>
<dbReference type="Proteomes" id="UP001194746">
    <property type="component" value="Unassembled WGS sequence"/>
</dbReference>
<dbReference type="EMBL" id="VCAU01000023">
    <property type="protein sequence ID" value="KAF9890912.1"/>
    <property type="molecule type" value="Genomic_DNA"/>
</dbReference>
<name>A0AAD4CSI3_ASPNN</name>
<evidence type="ECO:0000259" key="1">
    <source>
        <dbReference type="Pfam" id="PF06985"/>
    </source>
</evidence>
<dbReference type="Pfam" id="PF06985">
    <property type="entry name" value="HET"/>
    <property type="match status" value="1"/>
</dbReference>
<dbReference type="InterPro" id="IPR010730">
    <property type="entry name" value="HET"/>
</dbReference>
<dbReference type="AlphaFoldDB" id="A0AAD4CSI3"/>
<dbReference type="PANTHER" id="PTHR33112:SF16">
    <property type="entry name" value="HETEROKARYON INCOMPATIBILITY DOMAIN-CONTAINING PROTEIN"/>
    <property type="match status" value="1"/>
</dbReference>